<proteinExistence type="predicted"/>
<name>A0A7R7DTD3_9ACTN</name>
<protein>
    <recommendedName>
        <fullName evidence="2">HTH merR-type domain-containing protein</fullName>
    </recommendedName>
</protein>
<dbReference type="PANTHER" id="PTHR30204:SF93">
    <property type="entry name" value="HTH MERR-TYPE DOMAIN-CONTAINING PROTEIN"/>
    <property type="match status" value="1"/>
</dbReference>
<dbReference type="InterPro" id="IPR047057">
    <property type="entry name" value="MerR_fam"/>
</dbReference>
<dbReference type="InterPro" id="IPR000551">
    <property type="entry name" value="MerR-type_HTH_dom"/>
</dbReference>
<feature type="domain" description="HTH merR-type" evidence="2">
    <location>
        <begin position="17"/>
        <end position="85"/>
    </location>
</feature>
<reference evidence="3 4" key="1">
    <citation type="submission" date="2020-08" db="EMBL/GenBank/DDBJ databases">
        <title>Whole genome shotgun sequence of Actinocatenispora thailandica NBRC 105041.</title>
        <authorList>
            <person name="Komaki H."/>
            <person name="Tamura T."/>
        </authorList>
    </citation>
    <scope>NUCLEOTIDE SEQUENCE [LARGE SCALE GENOMIC DNA]</scope>
    <source>
        <strain evidence="3 4">NBRC 105041</strain>
    </source>
</reference>
<gene>
    <name evidence="3" type="ORF">Athai_48130</name>
</gene>
<dbReference type="KEGG" id="atl:Athai_48130"/>
<evidence type="ECO:0000313" key="3">
    <source>
        <dbReference type="EMBL" id="BCJ37310.1"/>
    </source>
</evidence>
<dbReference type="InterPro" id="IPR009061">
    <property type="entry name" value="DNA-bd_dom_put_sf"/>
</dbReference>
<dbReference type="SMART" id="SM00422">
    <property type="entry name" value="HTH_MERR"/>
    <property type="match status" value="1"/>
</dbReference>
<dbReference type="PRINTS" id="PR00040">
    <property type="entry name" value="HTHMERR"/>
</dbReference>
<dbReference type="Gene3D" id="1.10.1660.10">
    <property type="match status" value="1"/>
</dbReference>
<dbReference type="PANTHER" id="PTHR30204">
    <property type="entry name" value="REDOX-CYCLING DRUG-SENSING TRANSCRIPTIONAL ACTIVATOR SOXR"/>
    <property type="match status" value="1"/>
</dbReference>
<keyword evidence="4" id="KW-1185">Reference proteome</keyword>
<dbReference type="PROSITE" id="PS50937">
    <property type="entry name" value="HTH_MERR_2"/>
    <property type="match status" value="1"/>
</dbReference>
<accession>A0A7R7DTD3</accession>
<dbReference type="Proteomes" id="UP000611640">
    <property type="component" value="Chromosome"/>
</dbReference>
<dbReference type="AlphaFoldDB" id="A0A7R7DTD3"/>
<dbReference type="Pfam" id="PF13411">
    <property type="entry name" value="MerR_1"/>
    <property type="match status" value="1"/>
</dbReference>
<keyword evidence="1" id="KW-0238">DNA-binding</keyword>
<dbReference type="SUPFAM" id="SSF46955">
    <property type="entry name" value="Putative DNA-binding domain"/>
    <property type="match status" value="1"/>
</dbReference>
<dbReference type="EMBL" id="AP023355">
    <property type="protein sequence ID" value="BCJ37310.1"/>
    <property type="molecule type" value="Genomic_DNA"/>
</dbReference>
<dbReference type="GO" id="GO:0003700">
    <property type="term" value="F:DNA-binding transcription factor activity"/>
    <property type="evidence" value="ECO:0007669"/>
    <property type="project" value="InterPro"/>
</dbReference>
<sequence>MNDEVAAVPIAAGRSRRYSVTELAATVGMSARNIRAYQSRKLLPPPCRQGRLVYYDEQHVGRLRTIRTLQRQGFNLAAIGAMLGVAGDSPSDSTLLATLRRLGQDKPTLMYALARHGVVSRTEAGVAHPVRPRALQAALALGRSGVDPTTAIVLLAETLERLRPLGDDLMRSVSTRVVATTSGVGSSQRSWADLDSAAVELASALIAMLTESFRATLENIADDIVGDLIAQRFAPSRLVSVDRRIDNG</sequence>
<dbReference type="RefSeq" id="WP_203963543.1">
    <property type="nucleotide sequence ID" value="NZ_AP023355.1"/>
</dbReference>
<evidence type="ECO:0000313" key="4">
    <source>
        <dbReference type="Proteomes" id="UP000611640"/>
    </source>
</evidence>
<evidence type="ECO:0000256" key="1">
    <source>
        <dbReference type="ARBA" id="ARBA00023125"/>
    </source>
</evidence>
<dbReference type="GO" id="GO:0003677">
    <property type="term" value="F:DNA binding"/>
    <property type="evidence" value="ECO:0007669"/>
    <property type="project" value="UniProtKB-KW"/>
</dbReference>
<organism evidence="3 4">
    <name type="scientific">Actinocatenispora thailandica</name>
    <dbReference type="NCBI Taxonomy" id="227318"/>
    <lineage>
        <taxon>Bacteria</taxon>
        <taxon>Bacillati</taxon>
        <taxon>Actinomycetota</taxon>
        <taxon>Actinomycetes</taxon>
        <taxon>Micromonosporales</taxon>
        <taxon>Micromonosporaceae</taxon>
        <taxon>Actinocatenispora</taxon>
    </lineage>
</organism>
<evidence type="ECO:0000259" key="2">
    <source>
        <dbReference type="PROSITE" id="PS50937"/>
    </source>
</evidence>